<protein>
    <recommendedName>
        <fullName evidence="4">DUF3185 domain-containing protein</fullName>
    </recommendedName>
</protein>
<organism evidence="2 3">
    <name type="scientific">Terriglobus roseus</name>
    <dbReference type="NCBI Taxonomy" id="392734"/>
    <lineage>
        <taxon>Bacteria</taxon>
        <taxon>Pseudomonadati</taxon>
        <taxon>Acidobacteriota</taxon>
        <taxon>Terriglobia</taxon>
        <taxon>Terriglobales</taxon>
        <taxon>Acidobacteriaceae</taxon>
        <taxon>Terriglobus</taxon>
    </lineage>
</organism>
<keyword evidence="3" id="KW-1185">Reference proteome</keyword>
<evidence type="ECO:0008006" key="4">
    <source>
        <dbReference type="Google" id="ProtNLM"/>
    </source>
</evidence>
<evidence type="ECO:0000256" key="1">
    <source>
        <dbReference type="SAM" id="Phobius"/>
    </source>
</evidence>
<keyword evidence="1" id="KW-1133">Transmembrane helix</keyword>
<keyword evidence="1" id="KW-0472">Membrane</keyword>
<evidence type="ECO:0000313" key="2">
    <source>
        <dbReference type="EMBL" id="SDF11963.1"/>
    </source>
</evidence>
<sequence length="73" mass="7423">MKGLTIVGVVLVLAGIITLITGGFSFKEKKQDAKLGPIQVSHTEEHSFPIGPVVSGVLIVAGLGLAVAGARSK</sequence>
<dbReference type="RefSeq" id="WP_083344540.1">
    <property type="nucleotide sequence ID" value="NZ_LT629690.1"/>
</dbReference>
<feature type="transmembrane region" description="Helical" evidence="1">
    <location>
        <begin position="47"/>
        <end position="70"/>
    </location>
</feature>
<feature type="transmembrane region" description="Helical" evidence="1">
    <location>
        <begin position="6"/>
        <end position="26"/>
    </location>
</feature>
<reference evidence="2 3" key="1">
    <citation type="submission" date="2016-10" db="EMBL/GenBank/DDBJ databases">
        <authorList>
            <person name="de Groot N.N."/>
        </authorList>
    </citation>
    <scope>NUCLEOTIDE SEQUENCE [LARGE SCALE GENOMIC DNA]</scope>
    <source>
        <strain evidence="2 3">GAS232</strain>
    </source>
</reference>
<gene>
    <name evidence="2" type="ORF">SAMN05444167_1447</name>
</gene>
<accession>A0A1G7IH45</accession>
<name>A0A1G7IH45_9BACT</name>
<evidence type="ECO:0000313" key="3">
    <source>
        <dbReference type="Proteomes" id="UP000182427"/>
    </source>
</evidence>
<keyword evidence="1" id="KW-0812">Transmembrane</keyword>
<dbReference type="AlphaFoldDB" id="A0A1G7IH45"/>
<dbReference type="Proteomes" id="UP000182427">
    <property type="component" value="Chromosome I"/>
</dbReference>
<proteinExistence type="predicted"/>
<dbReference type="EMBL" id="LT629690">
    <property type="protein sequence ID" value="SDF11963.1"/>
    <property type="molecule type" value="Genomic_DNA"/>
</dbReference>